<dbReference type="SUPFAM" id="SSF51905">
    <property type="entry name" value="FAD/NAD(P)-binding domain"/>
    <property type="match status" value="1"/>
</dbReference>
<keyword evidence="4" id="KW-0520">NAD</keyword>
<evidence type="ECO:0000256" key="1">
    <source>
        <dbReference type="ARBA" id="ARBA00007532"/>
    </source>
</evidence>
<evidence type="ECO:0000256" key="5">
    <source>
        <dbReference type="PIRSR" id="PIRSR000350-4"/>
    </source>
</evidence>
<dbReference type="AlphaFoldDB" id="A0A0R2L061"/>
<dbReference type="Proteomes" id="UP000051859">
    <property type="component" value="Unassembled WGS sequence"/>
</dbReference>
<dbReference type="InterPro" id="IPR023753">
    <property type="entry name" value="FAD/NAD-binding_dom"/>
</dbReference>
<accession>A0A0R2L061</accession>
<name>A0A0R2L061_9LACO</name>
<keyword evidence="2" id="KW-0285">Flavoprotein</keyword>
<feature type="binding site" evidence="4">
    <location>
        <position position="273"/>
    </location>
    <ligand>
        <name>NAD(+)</name>
        <dbReference type="ChEBI" id="CHEBI:57540"/>
    </ligand>
</feature>
<dbReference type="Pfam" id="PF07992">
    <property type="entry name" value="Pyr_redox_2"/>
    <property type="match status" value="1"/>
</dbReference>
<dbReference type="PANTHER" id="PTHR43014:SF5">
    <property type="entry name" value="GLUTATHIONE REDUCTASE (NADPH)"/>
    <property type="match status" value="1"/>
</dbReference>
<dbReference type="Pfam" id="PF02852">
    <property type="entry name" value="Pyr_redox_dim"/>
    <property type="match status" value="1"/>
</dbReference>
<evidence type="ECO:0000256" key="3">
    <source>
        <dbReference type="ARBA" id="ARBA00022827"/>
    </source>
</evidence>
<dbReference type="Gene3D" id="3.30.390.30">
    <property type="match status" value="1"/>
</dbReference>
<evidence type="ECO:0000256" key="4">
    <source>
        <dbReference type="PIRSR" id="PIRSR000350-3"/>
    </source>
</evidence>
<evidence type="ECO:0000259" key="6">
    <source>
        <dbReference type="Pfam" id="PF02852"/>
    </source>
</evidence>
<keyword evidence="9" id="KW-1185">Reference proteome</keyword>
<gene>
    <name evidence="8" type="ORF">IV81_GL000748</name>
</gene>
<dbReference type="Gene3D" id="3.50.50.60">
    <property type="entry name" value="FAD/NAD(P)-binding domain"/>
    <property type="match status" value="2"/>
</dbReference>
<feature type="disulfide bond" description="Redox-active" evidence="5">
    <location>
        <begin position="57"/>
        <end position="62"/>
    </location>
</feature>
<comment type="cofactor">
    <cofactor evidence="4">
        <name>FAD</name>
        <dbReference type="ChEBI" id="CHEBI:57692"/>
    </cofactor>
    <text evidence="4">Binds 1 FAD per subunit.</text>
</comment>
<feature type="domain" description="Pyridine nucleotide-disulphide oxidoreductase dimerisation" evidence="6">
    <location>
        <begin position="350"/>
        <end position="451"/>
    </location>
</feature>
<dbReference type="EMBL" id="JQBX01000002">
    <property type="protein sequence ID" value="KRN94961.1"/>
    <property type="molecule type" value="Genomic_DNA"/>
</dbReference>
<feature type="binding site" evidence="4">
    <location>
        <position position="313"/>
    </location>
    <ligand>
        <name>FAD</name>
        <dbReference type="ChEBI" id="CHEBI:57692"/>
    </ligand>
</feature>
<protein>
    <submittedName>
        <fullName evidence="8">Pyruvate 2-oxoglutarate dehydrogenase complex, dihydrolipoamide dehydrogenase (E3) component</fullName>
    </submittedName>
</protein>
<dbReference type="PRINTS" id="PR00368">
    <property type="entry name" value="FADPNR"/>
</dbReference>
<comment type="caution">
    <text evidence="8">The sequence shown here is derived from an EMBL/GenBank/DDBJ whole genome shotgun (WGS) entry which is preliminary data.</text>
</comment>
<keyword evidence="4" id="KW-0547">Nucleotide-binding</keyword>
<dbReference type="PRINTS" id="PR00411">
    <property type="entry name" value="PNDRDTASEI"/>
</dbReference>
<evidence type="ECO:0000256" key="2">
    <source>
        <dbReference type="ARBA" id="ARBA00022630"/>
    </source>
</evidence>
<dbReference type="InterPro" id="IPR016156">
    <property type="entry name" value="FAD/NAD-linked_Rdtase_dimer_sf"/>
</dbReference>
<feature type="binding site" evidence="4">
    <location>
        <position position="127"/>
    </location>
    <ligand>
        <name>FAD</name>
        <dbReference type="ChEBI" id="CHEBI:57692"/>
    </ligand>
</feature>
<dbReference type="InterPro" id="IPR004099">
    <property type="entry name" value="Pyr_nucl-diS_OxRdtase_dimer"/>
</dbReference>
<evidence type="ECO:0000259" key="7">
    <source>
        <dbReference type="Pfam" id="PF07992"/>
    </source>
</evidence>
<evidence type="ECO:0000313" key="8">
    <source>
        <dbReference type="EMBL" id="KRN94961.1"/>
    </source>
</evidence>
<dbReference type="PIRSF" id="PIRSF000350">
    <property type="entry name" value="Mercury_reductase_MerA"/>
    <property type="match status" value="1"/>
</dbReference>
<feature type="binding site" evidence="4">
    <location>
        <begin position="186"/>
        <end position="193"/>
    </location>
    <ligand>
        <name>NAD(+)</name>
        <dbReference type="ChEBI" id="CHEBI:57540"/>
    </ligand>
</feature>
<dbReference type="InterPro" id="IPR001100">
    <property type="entry name" value="Pyr_nuc-diS_OxRdtase"/>
</dbReference>
<dbReference type="InterPro" id="IPR036188">
    <property type="entry name" value="FAD/NAD-bd_sf"/>
</dbReference>
<keyword evidence="8" id="KW-0670">Pyruvate</keyword>
<reference evidence="8 9" key="1">
    <citation type="journal article" date="2015" name="Genome Announc.">
        <title>Expanding the biotechnology potential of lactobacilli through comparative genomics of 213 strains and associated genera.</title>
        <authorList>
            <person name="Sun Z."/>
            <person name="Harris H.M."/>
            <person name="McCann A."/>
            <person name="Guo C."/>
            <person name="Argimon S."/>
            <person name="Zhang W."/>
            <person name="Yang X."/>
            <person name="Jeffery I.B."/>
            <person name="Cooney J.C."/>
            <person name="Kagawa T.F."/>
            <person name="Liu W."/>
            <person name="Song Y."/>
            <person name="Salvetti E."/>
            <person name="Wrobel A."/>
            <person name="Rasinkangas P."/>
            <person name="Parkhill J."/>
            <person name="Rea M.C."/>
            <person name="O'Sullivan O."/>
            <person name="Ritari J."/>
            <person name="Douillard F.P."/>
            <person name="Paul Ross R."/>
            <person name="Yang R."/>
            <person name="Briner A.E."/>
            <person name="Felis G.E."/>
            <person name="de Vos W.M."/>
            <person name="Barrangou R."/>
            <person name="Klaenhammer T.R."/>
            <person name="Caufield P.W."/>
            <person name="Cui Y."/>
            <person name="Zhang H."/>
            <person name="O'Toole P.W."/>
        </authorList>
    </citation>
    <scope>NUCLEOTIDE SEQUENCE [LARGE SCALE GENOMIC DNA]</scope>
    <source>
        <strain evidence="8 9">DSM 18001</strain>
    </source>
</reference>
<comment type="similarity">
    <text evidence="1">Belongs to the class-I pyridine nucleotide-disulfide oxidoreductase family.</text>
</comment>
<organism evidence="8 9">
    <name type="scientific">Pediococcus stilesii</name>
    <dbReference type="NCBI Taxonomy" id="331679"/>
    <lineage>
        <taxon>Bacteria</taxon>
        <taxon>Bacillati</taxon>
        <taxon>Bacillota</taxon>
        <taxon>Bacilli</taxon>
        <taxon>Lactobacillales</taxon>
        <taxon>Lactobacillaceae</taxon>
        <taxon>Pediococcus</taxon>
    </lineage>
</organism>
<dbReference type="GO" id="GO:0000166">
    <property type="term" value="F:nucleotide binding"/>
    <property type="evidence" value="ECO:0007669"/>
    <property type="project" value="UniProtKB-KW"/>
</dbReference>
<proteinExistence type="inferred from homology"/>
<dbReference type="PANTHER" id="PTHR43014">
    <property type="entry name" value="MERCURIC REDUCTASE"/>
    <property type="match status" value="1"/>
</dbReference>
<keyword evidence="3 4" id="KW-0274">FAD</keyword>
<sequence length="457" mass="50565">MNVTQFFKTEVVYMSEKYQYDVLYLGSGHGAFDGAIPLAASGKRVGLIEEDKVGGTCPNRGCNAKITLDNPVQLLRHQERMNGIVNGDLSIDWTKSVEHEHEVIDGLPDMISGLLTSSNAEIITGRGKFIDEHTIEVNGKNYTSDKIVISTGQRPHRLDVPGKELAHDSTDFMNLTKLPQKIVIIGGGYISMEFATIANAVGSDVTVLLHHKKALRKFNQEYVRQILDDLDDRGVNFIDNAEVNSFEKDGDHFKVSYNGEESLTTDWILDATGRIPNVENIGLDTIGVEYNDNGIEVNEHLQTSVDNIYASGDVLDKIEPKLTPTAIFESTYLTQLFTGQTEKAINYPAIPTVVFTSPQIAEVGITPNDAAKDDQYTVKTNHLPDAWFRQVDKELLGDNTLIYNYKGELVGASEISDQAVDAINVLLPAIEFKFTAEQLGRIVHLFPSLASDTWSQI</sequence>
<evidence type="ECO:0000313" key="9">
    <source>
        <dbReference type="Proteomes" id="UP000051859"/>
    </source>
</evidence>
<dbReference type="SUPFAM" id="SSF55424">
    <property type="entry name" value="FAD/NAD-linked reductases, dimerisation (C-terminal) domain"/>
    <property type="match status" value="1"/>
</dbReference>
<dbReference type="GO" id="GO:0016491">
    <property type="term" value="F:oxidoreductase activity"/>
    <property type="evidence" value="ECO:0007669"/>
    <property type="project" value="InterPro"/>
</dbReference>
<dbReference type="PATRIC" id="fig|331679.3.peg.755"/>
<dbReference type="STRING" id="331679.IV81_GL000748"/>
<feature type="domain" description="FAD/NAD(P)-binding" evidence="7">
    <location>
        <begin position="20"/>
        <end position="327"/>
    </location>
</feature>